<keyword evidence="3" id="KW-0238">DNA-binding</keyword>
<gene>
    <name evidence="6" type="primary">leuO_4</name>
    <name evidence="6" type="ORF">SIN8267_02485</name>
</gene>
<organism evidence="6 7">
    <name type="scientific">Sinobacterium norvegicum</name>
    <dbReference type="NCBI Taxonomy" id="1641715"/>
    <lineage>
        <taxon>Bacteria</taxon>
        <taxon>Pseudomonadati</taxon>
        <taxon>Pseudomonadota</taxon>
        <taxon>Gammaproteobacteria</taxon>
        <taxon>Cellvibrionales</taxon>
        <taxon>Spongiibacteraceae</taxon>
        <taxon>Sinobacterium</taxon>
    </lineage>
</organism>
<evidence type="ECO:0000259" key="5">
    <source>
        <dbReference type="PROSITE" id="PS50931"/>
    </source>
</evidence>
<dbReference type="RefSeq" id="WP_237445057.1">
    <property type="nucleotide sequence ID" value="NZ_CAKLPX010000003.1"/>
</dbReference>
<evidence type="ECO:0000313" key="6">
    <source>
        <dbReference type="EMBL" id="CAH0992366.1"/>
    </source>
</evidence>
<dbReference type="Pfam" id="PF00126">
    <property type="entry name" value="HTH_1"/>
    <property type="match status" value="1"/>
</dbReference>
<dbReference type="Gene3D" id="1.10.10.10">
    <property type="entry name" value="Winged helix-like DNA-binding domain superfamily/Winged helix DNA-binding domain"/>
    <property type="match status" value="1"/>
</dbReference>
<dbReference type="PANTHER" id="PTHR30118:SF6">
    <property type="entry name" value="HTH-TYPE TRANSCRIPTIONAL REGULATOR LEUO"/>
    <property type="match status" value="1"/>
</dbReference>
<dbReference type="InterPro" id="IPR036390">
    <property type="entry name" value="WH_DNA-bd_sf"/>
</dbReference>
<evidence type="ECO:0000256" key="2">
    <source>
        <dbReference type="ARBA" id="ARBA00023015"/>
    </source>
</evidence>
<feature type="domain" description="HTH lysR-type" evidence="5">
    <location>
        <begin position="8"/>
        <end position="65"/>
    </location>
</feature>
<evidence type="ECO:0000313" key="7">
    <source>
        <dbReference type="Proteomes" id="UP000838100"/>
    </source>
</evidence>
<dbReference type="SUPFAM" id="SSF46785">
    <property type="entry name" value="Winged helix' DNA-binding domain"/>
    <property type="match status" value="1"/>
</dbReference>
<dbReference type="Pfam" id="PF03466">
    <property type="entry name" value="LysR_substrate"/>
    <property type="match status" value="1"/>
</dbReference>
<evidence type="ECO:0000256" key="1">
    <source>
        <dbReference type="ARBA" id="ARBA00009437"/>
    </source>
</evidence>
<dbReference type="InterPro" id="IPR036388">
    <property type="entry name" value="WH-like_DNA-bd_sf"/>
</dbReference>
<dbReference type="InterPro" id="IPR050389">
    <property type="entry name" value="LysR-type_TF"/>
</dbReference>
<dbReference type="InterPro" id="IPR037402">
    <property type="entry name" value="YidZ_PBP2"/>
</dbReference>
<dbReference type="Gene3D" id="3.40.190.10">
    <property type="entry name" value="Periplasmic binding protein-like II"/>
    <property type="match status" value="2"/>
</dbReference>
<dbReference type="EMBL" id="CAKLPX010000003">
    <property type="protein sequence ID" value="CAH0992366.1"/>
    <property type="molecule type" value="Genomic_DNA"/>
</dbReference>
<sequence length="310" mass="34652">MKLNLRSIDLNLLPIFEAVMETGQYAKAAQRLAMSQPAMSAAVQRLRDTLNDPLFVRTSKGVVPTPKAEVLYHDIQAGLSQLRQGLSQQNSFDPSAHPHSFSIISGDYFEFVVLPELLANVERDALQIRYNLQTILDNSATPLIHAQADVMLDAFPVKDDRIHCEVVTEETLMVVAKKQHPRIKKAITIEDFFNATHAVLPHQGRLLPLEKILGSAQMQERKIGVQVTQYISLLAAVASSEYIATVPQHLASRYAEALGLDVYPFPIDVPRVPVYMMWSKAFDQDPANRWLLQQLRSVVKAMTGEVEVGD</sequence>
<dbReference type="Proteomes" id="UP000838100">
    <property type="component" value="Unassembled WGS sequence"/>
</dbReference>
<reference evidence="6" key="1">
    <citation type="submission" date="2021-12" db="EMBL/GenBank/DDBJ databases">
        <authorList>
            <person name="Rodrigo-Torres L."/>
            <person name="Arahal R. D."/>
            <person name="Lucena T."/>
        </authorList>
    </citation>
    <scope>NUCLEOTIDE SEQUENCE</scope>
    <source>
        <strain evidence="6">CECT 8267</strain>
    </source>
</reference>
<name>A0ABN8EQ23_9GAMM</name>
<dbReference type="InterPro" id="IPR000847">
    <property type="entry name" value="LysR_HTH_N"/>
</dbReference>
<evidence type="ECO:0000256" key="3">
    <source>
        <dbReference type="ARBA" id="ARBA00023125"/>
    </source>
</evidence>
<protein>
    <submittedName>
        <fullName evidence="6">HTH-type transcriptional regulator LeuO</fullName>
    </submittedName>
</protein>
<proteinExistence type="inferred from homology"/>
<keyword evidence="4" id="KW-0804">Transcription</keyword>
<dbReference type="InterPro" id="IPR005119">
    <property type="entry name" value="LysR_subst-bd"/>
</dbReference>
<accession>A0ABN8EQ23</accession>
<dbReference type="PROSITE" id="PS50931">
    <property type="entry name" value="HTH_LYSR"/>
    <property type="match status" value="1"/>
</dbReference>
<dbReference type="CDD" id="cd08417">
    <property type="entry name" value="PBP2_Nitroaromatics_like"/>
    <property type="match status" value="1"/>
</dbReference>
<keyword evidence="2" id="KW-0805">Transcription regulation</keyword>
<keyword evidence="7" id="KW-1185">Reference proteome</keyword>
<evidence type="ECO:0000256" key="4">
    <source>
        <dbReference type="ARBA" id="ARBA00023163"/>
    </source>
</evidence>
<dbReference type="PANTHER" id="PTHR30118">
    <property type="entry name" value="HTH-TYPE TRANSCRIPTIONAL REGULATOR LEUO-RELATED"/>
    <property type="match status" value="1"/>
</dbReference>
<dbReference type="PRINTS" id="PR00039">
    <property type="entry name" value="HTHLYSR"/>
</dbReference>
<dbReference type="SUPFAM" id="SSF53850">
    <property type="entry name" value="Periplasmic binding protein-like II"/>
    <property type="match status" value="1"/>
</dbReference>
<comment type="caution">
    <text evidence="6">The sequence shown here is derived from an EMBL/GenBank/DDBJ whole genome shotgun (WGS) entry which is preliminary data.</text>
</comment>
<comment type="similarity">
    <text evidence="1">Belongs to the LysR transcriptional regulatory family.</text>
</comment>